<evidence type="ECO:0000256" key="15">
    <source>
        <dbReference type="RuleBase" id="RU000688"/>
    </source>
</evidence>
<evidence type="ECO:0000256" key="2">
    <source>
        <dbReference type="ARBA" id="ARBA00004651"/>
    </source>
</evidence>
<evidence type="ECO:0000256" key="3">
    <source>
        <dbReference type="ARBA" id="ARBA00022473"/>
    </source>
</evidence>
<keyword evidence="4" id="KW-1003">Cell membrane</keyword>
<keyword evidence="9 16" id="KW-0472">Membrane</keyword>
<feature type="transmembrane region" description="Helical" evidence="16">
    <location>
        <begin position="164"/>
        <end position="191"/>
    </location>
</feature>
<keyword evidence="19" id="KW-1185">Reference proteome</keyword>
<evidence type="ECO:0000256" key="1">
    <source>
        <dbReference type="ARBA" id="ARBA00004309"/>
    </source>
</evidence>
<comment type="subcellular location">
    <subcellularLocation>
        <location evidence="2">Cell membrane</location>
        <topology evidence="2">Multi-pass membrane protein</topology>
    </subcellularLocation>
    <subcellularLocation>
        <location evidence="1">Cell projection</location>
        <location evidence="1">Cilium membrane</location>
    </subcellularLocation>
</comment>
<evidence type="ECO:0000256" key="5">
    <source>
        <dbReference type="ARBA" id="ARBA00022692"/>
    </source>
</evidence>
<evidence type="ECO:0000256" key="9">
    <source>
        <dbReference type="ARBA" id="ARBA00023136"/>
    </source>
</evidence>
<evidence type="ECO:0000256" key="6">
    <source>
        <dbReference type="ARBA" id="ARBA00022989"/>
    </source>
</evidence>
<dbReference type="PANTHER" id="PTHR22752">
    <property type="entry name" value="G PROTEIN-COUPLED RECEPTOR"/>
    <property type="match status" value="1"/>
</dbReference>
<dbReference type="InterPro" id="IPR017452">
    <property type="entry name" value="GPCR_Rhodpsn_7TM"/>
</dbReference>
<dbReference type="Pfam" id="PF00001">
    <property type="entry name" value="7tm_1"/>
    <property type="match status" value="1"/>
</dbReference>
<evidence type="ECO:0000259" key="17">
    <source>
        <dbReference type="PROSITE" id="PS50262"/>
    </source>
</evidence>
<keyword evidence="3" id="KW-0217">Developmental protein</keyword>
<keyword evidence="10" id="KW-1015">Disulfide bond</keyword>
<keyword evidence="13 15" id="KW-0807">Transducer</keyword>
<keyword evidence="6 16" id="KW-1133">Transmembrane helix</keyword>
<dbReference type="PRINTS" id="PR00237">
    <property type="entry name" value="GPCRRHODOPSN"/>
</dbReference>
<keyword evidence="11 15" id="KW-0675">Receptor</keyword>
<proteinExistence type="inferred from homology"/>
<evidence type="ECO:0000256" key="7">
    <source>
        <dbReference type="ARBA" id="ARBA00023040"/>
    </source>
</evidence>
<feature type="transmembrane region" description="Helical" evidence="16">
    <location>
        <begin position="116"/>
        <end position="136"/>
    </location>
</feature>
<dbReference type="EMBL" id="CP111015">
    <property type="protein sequence ID" value="WAR01679.1"/>
    <property type="molecule type" value="Genomic_DNA"/>
</dbReference>
<organism evidence="18 19">
    <name type="scientific">Mya arenaria</name>
    <name type="common">Soft-shell clam</name>
    <dbReference type="NCBI Taxonomy" id="6604"/>
    <lineage>
        <taxon>Eukaryota</taxon>
        <taxon>Metazoa</taxon>
        <taxon>Spiralia</taxon>
        <taxon>Lophotrochozoa</taxon>
        <taxon>Mollusca</taxon>
        <taxon>Bivalvia</taxon>
        <taxon>Autobranchia</taxon>
        <taxon>Heteroconchia</taxon>
        <taxon>Euheterodonta</taxon>
        <taxon>Imparidentia</taxon>
        <taxon>Neoheterodontei</taxon>
        <taxon>Myida</taxon>
        <taxon>Myoidea</taxon>
        <taxon>Myidae</taxon>
        <taxon>Mya</taxon>
    </lineage>
</organism>
<dbReference type="PANTHER" id="PTHR22752:SF10">
    <property type="entry name" value="G-PROTEIN COUPLED RECEPTOR 161"/>
    <property type="match status" value="1"/>
</dbReference>
<evidence type="ECO:0000313" key="19">
    <source>
        <dbReference type="Proteomes" id="UP001164746"/>
    </source>
</evidence>
<feature type="transmembrane region" description="Helical" evidence="16">
    <location>
        <begin position="286"/>
        <end position="309"/>
    </location>
</feature>
<comment type="similarity">
    <text evidence="15">Belongs to the G-protein coupled receptor 1 family.</text>
</comment>
<evidence type="ECO:0000256" key="12">
    <source>
        <dbReference type="ARBA" id="ARBA00023180"/>
    </source>
</evidence>
<feature type="domain" description="G-protein coupled receptors family 1 profile" evidence="17">
    <location>
        <begin position="36"/>
        <end position="307"/>
    </location>
</feature>
<evidence type="ECO:0000313" key="18">
    <source>
        <dbReference type="EMBL" id="WAR01679.1"/>
    </source>
</evidence>
<keyword evidence="12" id="KW-0325">Glycoprotein</keyword>
<evidence type="ECO:0000256" key="14">
    <source>
        <dbReference type="ARBA" id="ARBA00023273"/>
    </source>
</evidence>
<keyword evidence="5 15" id="KW-0812">Transmembrane</keyword>
<accession>A0ABY7DXR7</accession>
<dbReference type="Gene3D" id="1.20.1070.10">
    <property type="entry name" value="Rhodopsin 7-helix transmembrane proteins"/>
    <property type="match status" value="1"/>
</dbReference>
<protein>
    <submittedName>
        <fullName evidence="18">GP161-like protein</fullName>
    </submittedName>
</protein>
<evidence type="ECO:0000256" key="8">
    <source>
        <dbReference type="ARBA" id="ARBA00023069"/>
    </source>
</evidence>
<feature type="transmembrane region" description="Helical" evidence="16">
    <location>
        <begin position="36"/>
        <end position="57"/>
    </location>
</feature>
<name>A0ABY7DXR7_MYAAR</name>
<dbReference type="PROSITE" id="PS50262">
    <property type="entry name" value="G_PROTEIN_RECEP_F1_2"/>
    <property type="match status" value="1"/>
</dbReference>
<keyword evidence="14" id="KW-0966">Cell projection</keyword>
<reference evidence="18" key="1">
    <citation type="submission" date="2022-11" db="EMBL/GenBank/DDBJ databases">
        <title>Centuries of genome instability and evolution in soft-shell clam transmissible cancer (bioRxiv).</title>
        <authorList>
            <person name="Hart S.F.M."/>
            <person name="Yonemitsu M.A."/>
            <person name="Giersch R.M."/>
            <person name="Beal B.F."/>
            <person name="Arriagada G."/>
            <person name="Davis B.W."/>
            <person name="Ostrander E.A."/>
            <person name="Goff S.P."/>
            <person name="Metzger M.J."/>
        </authorList>
    </citation>
    <scope>NUCLEOTIDE SEQUENCE</scope>
    <source>
        <strain evidence="18">MELC-2E11</strain>
        <tissue evidence="18">Siphon/mantle</tissue>
    </source>
</reference>
<feature type="transmembrane region" description="Helical" evidence="16">
    <location>
        <begin position="250"/>
        <end position="274"/>
    </location>
</feature>
<evidence type="ECO:0000256" key="13">
    <source>
        <dbReference type="ARBA" id="ARBA00023224"/>
    </source>
</evidence>
<dbReference type="SUPFAM" id="SSF81321">
    <property type="entry name" value="Family A G protein-coupled receptor-like"/>
    <property type="match status" value="1"/>
</dbReference>
<evidence type="ECO:0000256" key="4">
    <source>
        <dbReference type="ARBA" id="ARBA00022475"/>
    </source>
</evidence>
<dbReference type="InterPro" id="IPR000276">
    <property type="entry name" value="GPCR_Rhodpsn"/>
</dbReference>
<keyword evidence="7 15" id="KW-0297">G-protein coupled receptor</keyword>
<dbReference type="Proteomes" id="UP001164746">
    <property type="component" value="Chromosome 4"/>
</dbReference>
<dbReference type="PROSITE" id="PS00237">
    <property type="entry name" value="G_PROTEIN_RECEP_F1_1"/>
    <property type="match status" value="1"/>
</dbReference>
<keyword evidence="8" id="KW-0969">Cilium</keyword>
<evidence type="ECO:0000256" key="11">
    <source>
        <dbReference type="ARBA" id="ARBA00023170"/>
    </source>
</evidence>
<evidence type="ECO:0000256" key="10">
    <source>
        <dbReference type="ARBA" id="ARBA00023157"/>
    </source>
</evidence>
<sequence>MDKSYIRNAIRTRMGINAVQKTYEDGVQNDWLILKILYLCQPVCNILQTVALMPFVLTSLISQEWLLGTFLCQASGFGMNLIFTASIFTLVLIALDRYLAVAKPLHYSMTMTSRRASYMTASVWISAILCSLPPLLGWNSYEFQRYKIACMTVSYSKHHSDRSYSLFLVTVCFIMPSCIIIWAYCAIFNAAKVSSKKVRRNSTISSGLNDYPELSLRGGRRNSSVQILIHILSYSSNPASVLWRRDERKAAVTSFMVLFTFILCWLLYFIIIILECLLKDPDRIDPVVKTLSVLLALSSCAINPLVYVFRCKLRRVELKSILGLKQNSFNREMCNVNLNGSRRPSFNPNCIRQSPSISREGSQESDVIEILHHVNTAATLTSLIIAEEEEKMPMTKA</sequence>
<evidence type="ECO:0000256" key="16">
    <source>
        <dbReference type="SAM" id="Phobius"/>
    </source>
</evidence>
<dbReference type="CDD" id="cd00637">
    <property type="entry name" value="7tm_classA_rhodopsin-like"/>
    <property type="match status" value="1"/>
</dbReference>
<feature type="transmembrane region" description="Helical" evidence="16">
    <location>
        <begin position="77"/>
        <end position="95"/>
    </location>
</feature>
<gene>
    <name evidence="18" type="ORF">MAR_008237</name>
</gene>